<evidence type="ECO:0000313" key="6">
    <source>
        <dbReference type="EMBL" id="RAK53106.1"/>
    </source>
</evidence>
<comment type="caution">
    <text evidence="6">The sequence shown here is derived from an EMBL/GenBank/DDBJ whole genome shotgun (WGS) entry which is preliminary data.</text>
</comment>
<dbReference type="GO" id="GO:0020037">
    <property type="term" value="F:heme binding"/>
    <property type="evidence" value="ECO:0007669"/>
    <property type="project" value="InterPro"/>
</dbReference>
<dbReference type="GO" id="GO:0046872">
    <property type="term" value="F:metal ion binding"/>
    <property type="evidence" value="ECO:0007669"/>
    <property type="project" value="UniProtKB-KW"/>
</dbReference>
<keyword evidence="3 4" id="KW-0408">Iron</keyword>
<organism evidence="6 7">
    <name type="scientific">Phenylobacterium soli</name>
    <dbReference type="NCBI Taxonomy" id="2170551"/>
    <lineage>
        <taxon>Bacteria</taxon>
        <taxon>Pseudomonadati</taxon>
        <taxon>Pseudomonadota</taxon>
        <taxon>Alphaproteobacteria</taxon>
        <taxon>Caulobacterales</taxon>
        <taxon>Caulobacteraceae</taxon>
        <taxon>Phenylobacterium</taxon>
    </lineage>
</organism>
<name>A0A328AG68_9CAUL</name>
<keyword evidence="1 4" id="KW-0349">Heme</keyword>
<evidence type="ECO:0000256" key="4">
    <source>
        <dbReference type="PROSITE-ProRule" id="PRU00433"/>
    </source>
</evidence>
<gene>
    <name evidence="6" type="ORF">DJ017_00435</name>
</gene>
<evidence type="ECO:0000256" key="3">
    <source>
        <dbReference type="ARBA" id="ARBA00023004"/>
    </source>
</evidence>
<keyword evidence="7" id="KW-1185">Reference proteome</keyword>
<evidence type="ECO:0000313" key="7">
    <source>
        <dbReference type="Proteomes" id="UP000249254"/>
    </source>
</evidence>
<dbReference type="Gene3D" id="1.10.760.10">
    <property type="entry name" value="Cytochrome c-like domain"/>
    <property type="match status" value="1"/>
</dbReference>
<protein>
    <submittedName>
        <fullName evidence="6">Cytochrome C</fullName>
    </submittedName>
</protein>
<dbReference type="Proteomes" id="UP000249254">
    <property type="component" value="Unassembled WGS sequence"/>
</dbReference>
<dbReference type="OrthoDB" id="9794982at2"/>
<sequence length="134" mass="14002">MARGPTLAGFAVLAVLIAGGGFVANQIDAHRRLDRKVHVLTGGDPAAGRDTLARLSCGGCHEIPGVHGAAGRVGPPLTHFAGRAFIGGRANNTPANLVRWIQDPHQFDPQSAMPPTGASDQQARDMAAYLYTLQ</sequence>
<dbReference type="PROSITE" id="PS51007">
    <property type="entry name" value="CYTC"/>
    <property type="match status" value="1"/>
</dbReference>
<dbReference type="GO" id="GO:0009055">
    <property type="term" value="F:electron transfer activity"/>
    <property type="evidence" value="ECO:0007669"/>
    <property type="project" value="InterPro"/>
</dbReference>
<dbReference type="AlphaFoldDB" id="A0A328AG68"/>
<reference evidence="7" key="1">
    <citation type="submission" date="2018-05" db="EMBL/GenBank/DDBJ databases">
        <authorList>
            <person name="Li X."/>
        </authorList>
    </citation>
    <scope>NUCLEOTIDE SEQUENCE [LARGE SCALE GENOMIC DNA]</scope>
    <source>
        <strain evidence="7">LX32</strain>
    </source>
</reference>
<keyword evidence="2 4" id="KW-0479">Metal-binding</keyword>
<dbReference type="InterPro" id="IPR036909">
    <property type="entry name" value="Cyt_c-like_dom_sf"/>
</dbReference>
<evidence type="ECO:0000259" key="5">
    <source>
        <dbReference type="PROSITE" id="PS51007"/>
    </source>
</evidence>
<dbReference type="EMBL" id="QFYQ01000001">
    <property type="protein sequence ID" value="RAK53106.1"/>
    <property type="molecule type" value="Genomic_DNA"/>
</dbReference>
<evidence type="ECO:0000256" key="2">
    <source>
        <dbReference type="ARBA" id="ARBA00022723"/>
    </source>
</evidence>
<dbReference type="RefSeq" id="WP_111526859.1">
    <property type="nucleotide sequence ID" value="NZ_JBHRSG010000001.1"/>
</dbReference>
<dbReference type="InterPro" id="IPR009056">
    <property type="entry name" value="Cyt_c-like_dom"/>
</dbReference>
<dbReference type="Pfam" id="PF00034">
    <property type="entry name" value="Cytochrom_C"/>
    <property type="match status" value="1"/>
</dbReference>
<evidence type="ECO:0000256" key="1">
    <source>
        <dbReference type="ARBA" id="ARBA00022617"/>
    </source>
</evidence>
<dbReference type="SUPFAM" id="SSF46626">
    <property type="entry name" value="Cytochrome c"/>
    <property type="match status" value="1"/>
</dbReference>
<proteinExistence type="predicted"/>
<feature type="domain" description="Cytochrome c" evidence="5">
    <location>
        <begin position="43"/>
        <end position="134"/>
    </location>
</feature>
<accession>A0A328AG68</accession>